<feature type="domain" description="TTI1 C-terminal TPR" evidence="3">
    <location>
        <begin position="745"/>
        <end position="895"/>
    </location>
</feature>
<dbReference type="Pfam" id="PF24181">
    <property type="entry name" value="TPR_TTI1_C"/>
    <property type="match status" value="1"/>
</dbReference>
<reference evidence="5" key="3">
    <citation type="submission" date="2025-08" db="UniProtKB">
        <authorList>
            <consortium name="RefSeq"/>
        </authorList>
    </citation>
    <scope>IDENTIFICATION</scope>
    <source>
        <strain evidence="5">CBS 342.82</strain>
    </source>
</reference>
<evidence type="ECO:0000259" key="3">
    <source>
        <dbReference type="Pfam" id="PF24181"/>
    </source>
</evidence>
<dbReference type="PANTHER" id="PTHR18460:SF3">
    <property type="entry name" value="TELO2-INTERACTING PROTEIN 1 HOMOLOG"/>
    <property type="match status" value="1"/>
</dbReference>
<feature type="domain" description="TTI1 N-terminal TPR" evidence="2">
    <location>
        <begin position="8"/>
        <end position="310"/>
    </location>
</feature>
<reference evidence="5" key="2">
    <citation type="submission" date="2020-04" db="EMBL/GenBank/DDBJ databases">
        <authorList>
            <consortium name="NCBI Genome Project"/>
        </authorList>
    </citation>
    <scope>NUCLEOTIDE SEQUENCE</scope>
    <source>
        <strain evidence="5">CBS 342.82</strain>
    </source>
</reference>
<dbReference type="OrthoDB" id="49511at2759"/>
<dbReference type="InterPro" id="IPR057566">
    <property type="entry name" value="TPR_TTI1_N"/>
</dbReference>
<dbReference type="InterPro" id="IPR049362">
    <property type="entry name" value="TTI1_rpt"/>
</dbReference>
<dbReference type="InterPro" id="IPR016024">
    <property type="entry name" value="ARM-type_fold"/>
</dbReference>
<evidence type="ECO:0000259" key="2">
    <source>
        <dbReference type="Pfam" id="PF24173"/>
    </source>
</evidence>
<dbReference type="PANTHER" id="PTHR18460">
    <property type="entry name" value="TEL2 INTERACTING PROTEIN 1 TTI1 FAMILY MEMBER"/>
    <property type="match status" value="1"/>
</dbReference>
<evidence type="ECO:0000313" key="5">
    <source>
        <dbReference type="RefSeq" id="XP_033459489.1"/>
    </source>
</evidence>
<feature type="compositionally biased region" description="Basic and acidic residues" evidence="1">
    <location>
        <begin position="725"/>
        <end position="740"/>
    </location>
</feature>
<dbReference type="InterPro" id="IPR052587">
    <property type="entry name" value="TELO2-interacting_protein_1"/>
</dbReference>
<evidence type="ECO:0008006" key="6">
    <source>
        <dbReference type="Google" id="ProtNLM"/>
    </source>
</evidence>
<accession>A0A6J3M3H7</accession>
<dbReference type="Proteomes" id="UP000504637">
    <property type="component" value="Unplaced"/>
</dbReference>
<keyword evidence="4" id="KW-1185">Reference proteome</keyword>
<dbReference type="RefSeq" id="XP_033459489.1">
    <property type="nucleotide sequence ID" value="XM_033601479.1"/>
</dbReference>
<evidence type="ECO:0000256" key="1">
    <source>
        <dbReference type="SAM" id="MobiDB-lite"/>
    </source>
</evidence>
<feature type="region of interest" description="Disordered" evidence="1">
    <location>
        <begin position="725"/>
        <end position="788"/>
    </location>
</feature>
<proteinExistence type="predicted"/>
<sequence>MDARTRAFQVLKPSCVALSQAALALSSSQTQKDTQLVVVGLEDLKARLSTIISHPHALDEKLAEYIFFPLSQLLKASRNCSIRCLELVFECLALIIQHGWKSKVQPELAAQLVILCTLMADKNPKGVIPAETTSELQVAAFACLYRLFAVLSPASASSDLLTKEANIPQLGQTISVILDGIQLGSSRDIQTTAARALDALVSNVASSTIKTAFLPGIASRLTIVLTPSSDQRRDPQCLIILIGILKVLIDDLLCDEPPANTTAAKTLTDSGSSSAKNPLTPSEPDWKKKASQQLGPAIVKIMRLRSHSRSDSLDNAVLIGLEMLVLREPACLVLLQNATYNWIQHLPILYQSADEQAKASKMREIGIAYGLLARSEMDLSWLDKTLTDALRDCVVMTLHPGSTKHVEPLLESQIHSLSIMDGSEGSKTMQYNSPLIKYAAQRPLLESIYNVARTVSPSMLKSGLATSLVRSLPVSRGDTQIAVFWLAITTIEAALDKDREASELMLYIDSRPPAALRSLEEMYSFSLGVLTDDIEEAFDPRMHSLALRTLGMQATQLADEFRHELIDALYPVLHAMATPDEQVQHASLVTLNLFTSACKYGSVKDLIVHNVDYLTNAVALKLNAFDVSPQAPQVLLMMIKLAGPSLLPYLEDTIESIFAALHDYHGYPLLVELLFKVLSAMAEEGAKTPLLAIEAGTVFGRDEIGTKESRLIGITDVVESIRTRHELQKNKSEGVKEPHPKKPWASAKASSEDNADSDEDNEEQKEANDSDGNQEVQADEADAPPPAPRTYKLLLKIADLTQHFLPSASPSLRTSLLGLIKTAIPAIARHENSFLPLINTLWPEIVSRLDDPEAHVVAATLDTIVLLCTHAGDFMRTRIIRLWPGLVDIHTRTAKSILQNTRIKAPAMGSRQESQRPAPSTSLILRSESLALAIRRMRVARADYVDGSARAVWEALVRALTAMVEFTALSPEMFDEALAMLEPVIDEDPDVRKALDRQNADAVWLARVRMGSEIPKRTGLASGGHRRKFPSIVLGMHGVRT</sequence>
<protein>
    <recommendedName>
        <fullName evidence="6">ARM repeat-containing protein</fullName>
    </recommendedName>
</protein>
<dbReference type="SUPFAM" id="SSF48371">
    <property type="entry name" value="ARM repeat"/>
    <property type="match status" value="1"/>
</dbReference>
<reference evidence="5" key="1">
    <citation type="submission" date="2020-01" db="EMBL/GenBank/DDBJ databases">
        <authorList>
            <consortium name="DOE Joint Genome Institute"/>
            <person name="Haridas S."/>
            <person name="Albert R."/>
            <person name="Binder M."/>
            <person name="Bloem J."/>
            <person name="Labutti K."/>
            <person name="Salamov A."/>
            <person name="Andreopoulos B."/>
            <person name="Baker S.E."/>
            <person name="Barry K."/>
            <person name="Bills G."/>
            <person name="Bluhm B.H."/>
            <person name="Cannon C."/>
            <person name="Castanera R."/>
            <person name="Culley D.E."/>
            <person name="Daum C."/>
            <person name="Ezra D."/>
            <person name="Gonzalez J.B."/>
            <person name="Henrissat B."/>
            <person name="Kuo A."/>
            <person name="Liang C."/>
            <person name="Lipzen A."/>
            <person name="Lutzoni F."/>
            <person name="Magnuson J."/>
            <person name="Mondo S."/>
            <person name="Nolan M."/>
            <person name="Ohm R."/>
            <person name="Pangilinan J."/>
            <person name="Park H.-J."/>
            <person name="Ramirez L."/>
            <person name="Alfaro M."/>
            <person name="Sun H."/>
            <person name="Tritt A."/>
            <person name="Yoshinaga Y."/>
            <person name="Zwiers L.-H."/>
            <person name="Turgeon B.G."/>
            <person name="Goodwin S.B."/>
            <person name="Spatafora J.W."/>
            <person name="Crous P.W."/>
            <person name="Grigoriev I.V."/>
        </authorList>
    </citation>
    <scope>NUCLEOTIDE SEQUENCE</scope>
    <source>
        <strain evidence="5">CBS 342.82</strain>
    </source>
</reference>
<dbReference type="GO" id="GO:0005737">
    <property type="term" value="C:cytoplasm"/>
    <property type="evidence" value="ECO:0007669"/>
    <property type="project" value="TreeGrafter"/>
</dbReference>
<name>A0A6J3M3H7_9PEZI</name>
<dbReference type="Pfam" id="PF21547">
    <property type="entry name" value="TTI1"/>
    <property type="match status" value="1"/>
</dbReference>
<dbReference type="InterPro" id="IPR057567">
    <property type="entry name" value="TPR_TTI1_C"/>
</dbReference>
<dbReference type="AlphaFoldDB" id="A0A6J3M3H7"/>
<dbReference type="GeneID" id="54359279"/>
<organism evidence="5">
    <name type="scientific">Dissoconium aciculare CBS 342.82</name>
    <dbReference type="NCBI Taxonomy" id="1314786"/>
    <lineage>
        <taxon>Eukaryota</taxon>
        <taxon>Fungi</taxon>
        <taxon>Dikarya</taxon>
        <taxon>Ascomycota</taxon>
        <taxon>Pezizomycotina</taxon>
        <taxon>Dothideomycetes</taxon>
        <taxon>Dothideomycetidae</taxon>
        <taxon>Mycosphaerellales</taxon>
        <taxon>Dissoconiaceae</taxon>
        <taxon>Dissoconium</taxon>
    </lineage>
</organism>
<gene>
    <name evidence="5" type="ORF">K489DRAFT_320705</name>
</gene>
<evidence type="ECO:0000313" key="4">
    <source>
        <dbReference type="Proteomes" id="UP000504637"/>
    </source>
</evidence>
<dbReference type="Gene3D" id="1.25.10.10">
    <property type="entry name" value="Leucine-rich Repeat Variant"/>
    <property type="match status" value="1"/>
</dbReference>
<feature type="compositionally biased region" description="Polar residues" evidence="1">
    <location>
        <begin position="263"/>
        <end position="280"/>
    </location>
</feature>
<feature type="compositionally biased region" description="Acidic residues" evidence="1">
    <location>
        <begin position="753"/>
        <end position="763"/>
    </location>
</feature>
<dbReference type="InterPro" id="IPR011989">
    <property type="entry name" value="ARM-like"/>
</dbReference>
<feature type="region of interest" description="Disordered" evidence="1">
    <location>
        <begin position="263"/>
        <end position="291"/>
    </location>
</feature>
<dbReference type="Pfam" id="PF24173">
    <property type="entry name" value="TPR_TTI1_N"/>
    <property type="match status" value="1"/>
</dbReference>